<dbReference type="InterPro" id="IPR002104">
    <property type="entry name" value="Integrase_catalytic"/>
</dbReference>
<evidence type="ECO:0000256" key="4">
    <source>
        <dbReference type="PROSITE-ProRule" id="PRU01248"/>
    </source>
</evidence>
<dbReference type="InterPro" id="IPR013762">
    <property type="entry name" value="Integrase-like_cat_sf"/>
</dbReference>
<evidence type="ECO:0000256" key="1">
    <source>
        <dbReference type="ARBA" id="ARBA00022908"/>
    </source>
</evidence>
<dbReference type="GO" id="GO:0003677">
    <property type="term" value="F:DNA binding"/>
    <property type="evidence" value="ECO:0007669"/>
    <property type="project" value="UniProtKB-UniRule"/>
</dbReference>
<dbReference type="InterPro" id="IPR004107">
    <property type="entry name" value="Integrase_SAM-like_N"/>
</dbReference>
<gene>
    <name evidence="7" type="ORF">C485_13555</name>
</gene>
<dbReference type="PANTHER" id="PTHR30349:SF41">
    <property type="entry name" value="INTEGRASE_RECOMBINASE PROTEIN MJ0367-RELATED"/>
    <property type="match status" value="1"/>
</dbReference>
<dbReference type="InterPro" id="IPR010998">
    <property type="entry name" value="Integrase_recombinase_N"/>
</dbReference>
<comment type="caution">
    <text evidence="7">The sequence shown here is derived from an EMBL/GenBank/DDBJ whole genome shotgun (WGS) entry which is preliminary data.</text>
</comment>
<dbReference type="InterPro" id="IPR011010">
    <property type="entry name" value="DNA_brk_join_enz"/>
</dbReference>
<dbReference type="Gene3D" id="1.10.443.10">
    <property type="entry name" value="Intergrase catalytic core"/>
    <property type="match status" value="1"/>
</dbReference>
<feature type="domain" description="Tyr recombinase" evidence="5">
    <location>
        <begin position="114"/>
        <end position="308"/>
    </location>
</feature>
<accession>L9ZIP9</accession>
<keyword evidence="2 4" id="KW-0238">DNA-binding</keyword>
<dbReference type="Gene3D" id="1.10.150.130">
    <property type="match status" value="1"/>
</dbReference>
<keyword evidence="3" id="KW-0233">DNA recombination</keyword>
<feature type="domain" description="Core-binding (CB)" evidence="6">
    <location>
        <begin position="1"/>
        <end position="82"/>
    </location>
</feature>
<proteinExistence type="predicted"/>
<evidence type="ECO:0000256" key="3">
    <source>
        <dbReference type="ARBA" id="ARBA00023172"/>
    </source>
</evidence>
<dbReference type="PROSITE" id="PS51900">
    <property type="entry name" value="CB"/>
    <property type="match status" value="1"/>
</dbReference>
<protein>
    <submittedName>
        <fullName evidence="7">Site-specific recombinase xerd</fullName>
    </submittedName>
</protein>
<evidence type="ECO:0000313" key="7">
    <source>
        <dbReference type="EMBL" id="ELY84998.1"/>
    </source>
</evidence>
<reference evidence="7 8" key="1">
    <citation type="journal article" date="2014" name="PLoS Genet.">
        <title>Phylogenetically driven sequencing of extremely halophilic archaea reveals strategies for static and dynamic osmo-response.</title>
        <authorList>
            <person name="Becker E.A."/>
            <person name="Seitzer P.M."/>
            <person name="Tritt A."/>
            <person name="Larsen D."/>
            <person name="Krusor M."/>
            <person name="Yao A.I."/>
            <person name="Wu D."/>
            <person name="Madern D."/>
            <person name="Eisen J.A."/>
            <person name="Darling A.E."/>
            <person name="Facciotti M.T."/>
        </authorList>
    </citation>
    <scope>NUCLEOTIDE SEQUENCE [LARGE SCALE GENOMIC DNA]</scope>
    <source>
        <strain evidence="7 8">JCM 12890</strain>
    </source>
</reference>
<dbReference type="CDD" id="cd00397">
    <property type="entry name" value="DNA_BRE_C"/>
    <property type="match status" value="1"/>
</dbReference>
<evidence type="ECO:0000313" key="8">
    <source>
        <dbReference type="Proteomes" id="UP000011511"/>
    </source>
</evidence>
<keyword evidence="1" id="KW-0229">DNA integration</keyword>
<dbReference type="EMBL" id="AOIK01000033">
    <property type="protein sequence ID" value="ELY84998.1"/>
    <property type="molecule type" value="Genomic_DNA"/>
</dbReference>
<dbReference type="InterPro" id="IPR050090">
    <property type="entry name" value="Tyrosine_recombinase_XerCD"/>
</dbReference>
<sequence>MHQHIQQYLDDVKASKAEGTFQTRQSDLRVFNEFLADKDMEPTEVDAWIIHQFLRHEENEGYADWTVQSRYQSVKNLYSFLAGTRGLMDESPFEGDGLKRSDFGGRESVKSETADIVYIRPEEMEELAENVPQPKLRNELMVRLLWQTGLRRSEIAIIELDNIDREGRSIEVWSPKTEDWRTVYYQPSLDTLLTTWIDRGSRLSFAEAEESDYLFPTERAEHIVPMQVNEIVKKAAENAEIQEVMNRDAMGRPWHRVTAHALRHGHAVESLKSGIDVRTVQKHLGHTDIETTMEYLQLIDDDVKEAYQRFGTSAETSA</sequence>
<dbReference type="Proteomes" id="UP000011511">
    <property type="component" value="Unassembled WGS sequence"/>
</dbReference>
<dbReference type="PANTHER" id="PTHR30349">
    <property type="entry name" value="PHAGE INTEGRASE-RELATED"/>
    <property type="match status" value="1"/>
</dbReference>
<dbReference type="SUPFAM" id="SSF56349">
    <property type="entry name" value="DNA breaking-rejoining enzymes"/>
    <property type="match status" value="1"/>
</dbReference>
<dbReference type="GO" id="GO:0006310">
    <property type="term" value="P:DNA recombination"/>
    <property type="evidence" value="ECO:0007669"/>
    <property type="project" value="UniProtKB-KW"/>
</dbReference>
<keyword evidence="8" id="KW-1185">Reference proteome</keyword>
<evidence type="ECO:0000256" key="2">
    <source>
        <dbReference type="ARBA" id="ARBA00023125"/>
    </source>
</evidence>
<dbReference type="Pfam" id="PF00589">
    <property type="entry name" value="Phage_integrase"/>
    <property type="match status" value="1"/>
</dbReference>
<evidence type="ECO:0000259" key="5">
    <source>
        <dbReference type="PROSITE" id="PS51898"/>
    </source>
</evidence>
<dbReference type="GO" id="GO:0015074">
    <property type="term" value="P:DNA integration"/>
    <property type="evidence" value="ECO:0007669"/>
    <property type="project" value="UniProtKB-KW"/>
</dbReference>
<name>L9ZIP9_NATA2</name>
<dbReference type="RefSeq" id="WP_007109970.1">
    <property type="nucleotide sequence ID" value="NZ_AOIK01000033.1"/>
</dbReference>
<dbReference type="InterPro" id="IPR044068">
    <property type="entry name" value="CB"/>
</dbReference>
<dbReference type="AlphaFoldDB" id="L9ZIP9"/>
<dbReference type="PROSITE" id="PS51898">
    <property type="entry name" value="TYR_RECOMBINASE"/>
    <property type="match status" value="1"/>
</dbReference>
<dbReference type="Pfam" id="PF02899">
    <property type="entry name" value="Phage_int_SAM_1"/>
    <property type="match status" value="1"/>
</dbReference>
<evidence type="ECO:0000259" key="6">
    <source>
        <dbReference type="PROSITE" id="PS51900"/>
    </source>
</evidence>
<organism evidence="7 8">
    <name type="scientific">Natrinema altunense (strain JCM 12890 / CGMCC 1.3731 / AJ2)</name>
    <dbReference type="NCBI Taxonomy" id="1227494"/>
    <lineage>
        <taxon>Archaea</taxon>
        <taxon>Methanobacteriati</taxon>
        <taxon>Methanobacteriota</taxon>
        <taxon>Stenosarchaea group</taxon>
        <taxon>Halobacteria</taxon>
        <taxon>Halobacteriales</taxon>
        <taxon>Natrialbaceae</taxon>
        <taxon>Natrinema</taxon>
    </lineage>
</organism>